<feature type="chain" id="PRO_5047283780" evidence="9">
    <location>
        <begin position="17"/>
        <end position="611"/>
    </location>
</feature>
<feature type="signal peptide" evidence="9">
    <location>
        <begin position="1"/>
        <end position="16"/>
    </location>
</feature>
<evidence type="ECO:0000313" key="11">
    <source>
        <dbReference type="EMBL" id="CAL5227268.1"/>
    </source>
</evidence>
<evidence type="ECO:0000313" key="12">
    <source>
        <dbReference type="Proteomes" id="UP001497392"/>
    </source>
</evidence>
<keyword evidence="6" id="KW-0624">Polysaccharide degradation</keyword>
<dbReference type="InterPro" id="IPR017853">
    <property type="entry name" value="GH"/>
</dbReference>
<feature type="domain" description="Glycoside hydrolase family 5" evidence="10">
    <location>
        <begin position="395"/>
        <end position="603"/>
    </location>
</feature>
<evidence type="ECO:0000259" key="10">
    <source>
        <dbReference type="Pfam" id="PF00150"/>
    </source>
</evidence>
<evidence type="ECO:0000256" key="1">
    <source>
        <dbReference type="ARBA" id="ARBA00005641"/>
    </source>
</evidence>
<organism evidence="11 12">
    <name type="scientific">Coccomyxa viridis</name>
    <dbReference type="NCBI Taxonomy" id="1274662"/>
    <lineage>
        <taxon>Eukaryota</taxon>
        <taxon>Viridiplantae</taxon>
        <taxon>Chlorophyta</taxon>
        <taxon>core chlorophytes</taxon>
        <taxon>Trebouxiophyceae</taxon>
        <taxon>Trebouxiophyceae incertae sedis</taxon>
        <taxon>Coccomyxaceae</taxon>
        <taxon>Coccomyxa</taxon>
    </lineage>
</organism>
<feature type="compositionally biased region" description="Low complexity" evidence="8">
    <location>
        <begin position="370"/>
        <end position="388"/>
    </location>
</feature>
<dbReference type="PANTHER" id="PTHR35923:SF2">
    <property type="entry name" value="ENDOGLUCANASE"/>
    <property type="match status" value="1"/>
</dbReference>
<evidence type="ECO:0000256" key="3">
    <source>
        <dbReference type="ARBA" id="ARBA00023001"/>
    </source>
</evidence>
<dbReference type="SUPFAM" id="SSF51445">
    <property type="entry name" value="(Trans)glycosidases"/>
    <property type="match status" value="1"/>
</dbReference>
<protein>
    <submittedName>
        <fullName evidence="11">G10199 protein</fullName>
    </submittedName>
</protein>
<name>A0ABP1G9D5_9CHLO</name>
<reference evidence="11 12" key="1">
    <citation type="submission" date="2024-06" db="EMBL/GenBank/DDBJ databases">
        <authorList>
            <person name="Kraege A."/>
            <person name="Thomma B."/>
        </authorList>
    </citation>
    <scope>NUCLEOTIDE SEQUENCE [LARGE SCALE GENOMIC DNA]</scope>
</reference>
<keyword evidence="4" id="KW-0119">Carbohydrate metabolism</keyword>
<proteinExistence type="inferred from homology"/>
<evidence type="ECO:0000256" key="2">
    <source>
        <dbReference type="ARBA" id="ARBA00022801"/>
    </source>
</evidence>
<evidence type="ECO:0000256" key="8">
    <source>
        <dbReference type="SAM" id="MobiDB-lite"/>
    </source>
</evidence>
<evidence type="ECO:0000256" key="7">
    <source>
        <dbReference type="RuleBase" id="RU361153"/>
    </source>
</evidence>
<dbReference type="PROSITE" id="PS00659">
    <property type="entry name" value="GLYCOSYL_HYDROL_F5"/>
    <property type="match status" value="1"/>
</dbReference>
<evidence type="ECO:0000256" key="9">
    <source>
        <dbReference type="SAM" id="SignalP"/>
    </source>
</evidence>
<feature type="region of interest" description="Disordered" evidence="8">
    <location>
        <begin position="56"/>
        <end position="77"/>
    </location>
</feature>
<evidence type="ECO:0000256" key="6">
    <source>
        <dbReference type="ARBA" id="ARBA00023326"/>
    </source>
</evidence>
<evidence type="ECO:0000256" key="5">
    <source>
        <dbReference type="ARBA" id="ARBA00023295"/>
    </source>
</evidence>
<keyword evidence="9" id="KW-0732">Signal</keyword>
<comment type="caution">
    <text evidence="11">The sequence shown here is derived from an EMBL/GenBank/DDBJ whole genome shotgun (WGS) entry which is preliminary data.</text>
</comment>
<dbReference type="PANTHER" id="PTHR35923">
    <property type="entry name" value="MAJOR EXTRACELLULAR ENDOGLUCANASE"/>
    <property type="match status" value="1"/>
</dbReference>
<comment type="similarity">
    <text evidence="1 7">Belongs to the glycosyl hydrolase 5 (cellulase A) family.</text>
</comment>
<accession>A0ABP1G9D5</accession>
<evidence type="ECO:0000256" key="4">
    <source>
        <dbReference type="ARBA" id="ARBA00023277"/>
    </source>
</evidence>
<dbReference type="InterPro" id="IPR018087">
    <property type="entry name" value="Glyco_hydro_5_CS"/>
</dbReference>
<dbReference type="EMBL" id="CAXHTA020000017">
    <property type="protein sequence ID" value="CAL5227268.1"/>
    <property type="molecule type" value="Genomic_DNA"/>
</dbReference>
<dbReference type="InterPro" id="IPR001547">
    <property type="entry name" value="Glyco_hydro_5"/>
</dbReference>
<dbReference type="Proteomes" id="UP001497392">
    <property type="component" value="Unassembled WGS sequence"/>
</dbReference>
<keyword evidence="3" id="KW-0136">Cellulose degradation</keyword>
<keyword evidence="2 7" id="KW-0378">Hydrolase</keyword>
<gene>
    <name evidence="11" type="primary">g10199</name>
    <name evidence="11" type="ORF">VP750_LOCUS9174</name>
</gene>
<feature type="compositionally biased region" description="Polar residues" evidence="8">
    <location>
        <begin position="56"/>
        <end position="71"/>
    </location>
</feature>
<keyword evidence="12" id="KW-1185">Reference proteome</keyword>
<dbReference type="Pfam" id="PF00150">
    <property type="entry name" value="Cellulase"/>
    <property type="match status" value="1"/>
</dbReference>
<keyword evidence="5 7" id="KW-0326">Glycosidase</keyword>
<feature type="region of interest" description="Disordered" evidence="8">
    <location>
        <begin position="368"/>
        <end position="393"/>
    </location>
</feature>
<dbReference type="Gene3D" id="3.20.20.80">
    <property type="entry name" value="Glycosidases"/>
    <property type="match status" value="1"/>
</dbReference>
<sequence length="611" mass="65159">MLRFVLLAVLLGAASASNPQALLDHAGIEADANQLLRGLVTAEAAVKIQNVLNSLGNTNTTKPKQHTNANLPKQGPRVHVPATQPAPWHAIARPANATCAVAVKPFLLFENAYEAIPGYLAKDPTASQVPTQTRGAVSLTILNAHQTAIEAPYDIQITGPSYLELLDVANAKVLGNVTNGTLDLTVTQAYQTLKPYFGNMVNMTLTLATSSQDLAPTNISINGNPCSIQLNITLSNVVSKDKTATGISPLSAEVSTDVASVEQAQAGGLTTVPLSVSNGQLLGTDGQPVTLKGVNWFGFETSNTLMDGLWQGPTALTQDFGTVAYRIQLLGFNAIRLPFSFQVLLNTAPISFTASCTPVTTTQVGQSVIPPGTTLPPTATPPQQRAPTSGTSGICNANMPNDSVYARFLYVIKVLVDNGFYVLIDNHLNLDSTAVDNPIGWVTYWANLMASIVAMGPQYQNSVMADILNEPDSRGLTWTSMSTYYLNAMDAIYKVSPTTLFFVEGGGQLGFSMCWGDGFVTDPGVIAQYGLTDPNPFFNTVLTRPYANQVVISPHYYPPSISGQTMNYTGVGLFYKMQTSFGSLTAGYGPSKHVFPIVFGETGSFYTAVRF</sequence>